<organism evidence="1 2">
    <name type="scientific">Fructobacillus pseudoficulneus</name>
    <dbReference type="NCBI Taxonomy" id="220714"/>
    <lineage>
        <taxon>Bacteria</taxon>
        <taxon>Bacillati</taxon>
        <taxon>Bacillota</taxon>
        <taxon>Bacilli</taxon>
        <taxon>Lactobacillales</taxon>
        <taxon>Lactobacillaceae</taxon>
        <taxon>Fructobacillus</taxon>
    </lineage>
</organism>
<keyword evidence="2" id="KW-1185">Reference proteome</keyword>
<proteinExistence type="predicted"/>
<evidence type="ECO:0000313" key="1">
    <source>
        <dbReference type="EMBL" id="GAP02606.1"/>
    </source>
</evidence>
<sequence>MFLTEKRSCNTFDLILTLYKQLLNTRIEKIGIILKEAFQIDTNVSNIYNITKIAY</sequence>
<dbReference type="EMBL" id="DF968064">
    <property type="protein sequence ID" value="GAP02606.1"/>
    <property type="molecule type" value="Genomic_DNA"/>
</dbReference>
<accession>A0A3F3GSS5</accession>
<dbReference type="AlphaFoldDB" id="A0A3F3GSS5"/>
<evidence type="ECO:0000313" key="2">
    <source>
        <dbReference type="Proteomes" id="UP000061227"/>
    </source>
</evidence>
<name>A0A3F3GSS5_9LACO</name>
<gene>
    <name evidence="1" type="ORF">FPFC_020530</name>
</gene>
<reference evidence="1 2" key="1">
    <citation type="journal article" date="2015" name="BMC Genomics">
        <title>Comparative genomics of Fructobacillus spp. and Leuconostoc spp. reveals niche-specific evolution of Fructobacillus spp.</title>
        <authorList>
            <person name="Endo A."/>
            <person name="Tanizawa Y."/>
            <person name="Tanaka N."/>
            <person name="Maeno S."/>
            <person name="Kumar H."/>
            <person name="Shiwa Y."/>
            <person name="Okada S."/>
            <person name="Yoshikawa H."/>
            <person name="Dicks L."/>
            <person name="Nakagawa J."/>
            <person name="Arita M."/>
        </authorList>
    </citation>
    <scope>NUCLEOTIDE SEQUENCE [LARGE SCALE GENOMIC DNA]</scope>
    <source>
        <strain evidence="1 2">DSM 15468</strain>
    </source>
</reference>
<dbReference type="Proteomes" id="UP000061227">
    <property type="component" value="Unassembled WGS sequence"/>
</dbReference>
<protein>
    <submittedName>
        <fullName evidence="1">Uncharacterized protein</fullName>
    </submittedName>
</protein>